<protein>
    <submittedName>
        <fullName evidence="1">Uncharacterized protein</fullName>
    </submittedName>
</protein>
<proteinExistence type="predicted"/>
<dbReference type="EMBL" id="VSSQ01000097">
    <property type="protein sequence ID" value="MPL76447.1"/>
    <property type="molecule type" value="Genomic_DNA"/>
</dbReference>
<organism evidence="1">
    <name type="scientific">bioreactor metagenome</name>
    <dbReference type="NCBI Taxonomy" id="1076179"/>
    <lineage>
        <taxon>unclassified sequences</taxon>
        <taxon>metagenomes</taxon>
        <taxon>ecological metagenomes</taxon>
    </lineage>
</organism>
<name>A0A644UC04_9ZZZZ</name>
<sequence length="134" mass="14260">MAYTDTTLNSNIVVKKLHISELAAALTAMAANANKPSAIDLSGLTYTKVVSANIMFLRAAVNNLETSFSGNCCQANCCQTCQSTYCQSIYCQSCQGCQTCQGCQSVRCQYCQTQCTNCNCNCNCSNCDCGDDGG</sequence>
<accession>A0A644UC04</accession>
<comment type="caution">
    <text evidence="1">The sequence shown here is derived from an EMBL/GenBank/DDBJ whole genome shotgun (WGS) entry which is preliminary data.</text>
</comment>
<reference evidence="1" key="1">
    <citation type="submission" date="2019-08" db="EMBL/GenBank/DDBJ databases">
        <authorList>
            <person name="Kucharzyk K."/>
            <person name="Murdoch R.W."/>
            <person name="Higgins S."/>
            <person name="Loffler F."/>
        </authorList>
    </citation>
    <scope>NUCLEOTIDE SEQUENCE</scope>
</reference>
<evidence type="ECO:0000313" key="1">
    <source>
        <dbReference type="EMBL" id="MPL76447.1"/>
    </source>
</evidence>
<gene>
    <name evidence="1" type="ORF">SDC9_22292</name>
</gene>
<dbReference type="AlphaFoldDB" id="A0A644UC04"/>